<dbReference type="RefSeq" id="WP_140588755.1">
    <property type="nucleotide sequence ID" value="NZ_VFRR01000016.1"/>
</dbReference>
<comment type="caution">
    <text evidence="2">The sequence shown here is derived from an EMBL/GenBank/DDBJ whole genome shotgun (WGS) entry which is preliminary data.</text>
</comment>
<dbReference type="OrthoDB" id="582407at2"/>
<reference evidence="2 3" key="1">
    <citation type="submission" date="2019-06" db="EMBL/GenBank/DDBJ databases">
        <title>A novel bacterium of genus Marinomonas, isolated from coastal sand.</title>
        <authorList>
            <person name="Huang H."/>
            <person name="Mo K."/>
            <person name="Hu Y."/>
        </authorList>
    </citation>
    <scope>NUCLEOTIDE SEQUENCE [LARGE SCALE GENOMIC DNA]</scope>
    <source>
        <strain evidence="2 3">HB171799</strain>
    </source>
</reference>
<dbReference type="Proteomes" id="UP000315901">
    <property type="component" value="Unassembled WGS sequence"/>
</dbReference>
<accession>A0A501WZ14</accession>
<evidence type="ECO:0008006" key="4">
    <source>
        <dbReference type="Google" id="ProtNLM"/>
    </source>
</evidence>
<keyword evidence="1" id="KW-1133">Transmembrane helix</keyword>
<feature type="transmembrane region" description="Helical" evidence="1">
    <location>
        <begin position="89"/>
        <end position="107"/>
    </location>
</feature>
<feature type="transmembrane region" description="Helical" evidence="1">
    <location>
        <begin position="59"/>
        <end position="77"/>
    </location>
</feature>
<keyword evidence="1" id="KW-0472">Membrane</keyword>
<dbReference type="PANTHER" id="PTHR28008:SF1">
    <property type="entry name" value="DOMAIN PROTEIN, PUTATIVE (AFU_ORTHOLOGUE AFUA_3G10980)-RELATED"/>
    <property type="match status" value="1"/>
</dbReference>
<keyword evidence="1" id="KW-0812">Transmembrane</keyword>
<evidence type="ECO:0000256" key="1">
    <source>
        <dbReference type="SAM" id="Phobius"/>
    </source>
</evidence>
<proteinExistence type="predicted"/>
<name>A0A501WZ14_9GAMM</name>
<sequence length="112" mass="12465">MRKDLLQFAGFIVGFLIISWSTLTPLDQLPPVPGSDKLHHVIGFGGWALMSAFGPSRRFLVMAMAIVCWGGAIELIQPSINRYGEWADFIANSTGVLLAMAVHWWIIKPRLK</sequence>
<gene>
    <name evidence="2" type="ORF">FJM67_09495</name>
</gene>
<dbReference type="PANTHER" id="PTHR28008">
    <property type="entry name" value="DOMAIN PROTEIN, PUTATIVE (AFU_ORTHOLOGUE AFUA_3G10980)-RELATED"/>
    <property type="match status" value="1"/>
</dbReference>
<dbReference type="EMBL" id="VFRR01000016">
    <property type="protein sequence ID" value="TPE51266.1"/>
    <property type="molecule type" value="Genomic_DNA"/>
</dbReference>
<feature type="transmembrane region" description="Helical" evidence="1">
    <location>
        <begin position="5"/>
        <end position="26"/>
    </location>
</feature>
<evidence type="ECO:0000313" key="3">
    <source>
        <dbReference type="Proteomes" id="UP000315901"/>
    </source>
</evidence>
<dbReference type="AlphaFoldDB" id="A0A501WZ14"/>
<protein>
    <recommendedName>
        <fullName evidence="4">VanZ-like domain-containing protein</fullName>
    </recommendedName>
</protein>
<keyword evidence="3" id="KW-1185">Reference proteome</keyword>
<organism evidence="2 3">
    <name type="scientific">Maribrevibacterium harenarium</name>
    <dbReference type="NCBI Taxonomy" id="2589817"/>
    <lineage>
        <taxon>Bacteria</taxon>
        <taxon>Pseudomonadati</taxon>
        <taxon>Pseudomonadota</taxon>
        <taxon>Gammaproteobacteria</taxon>
        <taxon>Oceanospirillales</taxon>
        <taxon>Oceanospirillaceae</taxon>
        <taxon>Maribrevibacterium</taxon>
    </lineage>
</organism>
<evidence type="ECO:0000313" key="2">
    <source>
        <dbReference type="EMBL" id="TPE51266.1"/>
    </source>
</evidence>